<evidence type="ECO:0000313" key="8">
    <source>
        <dbReference type="EMBL" id="MBB4025826.1"/>
    </source>
</evidence>
<keyword evidence="4" id="KW-0472">Membrane</keyword>
<feature type="domain" description="RagB/SusD" evidence="6">
    <location>
        <begin position="363"/>
        <end position="475"/>
    </location>
</feature>
<dbReference type="InterPro" id="IPR011990">
    <property type="entry name" value="TPR-like_helical_dom_sf"/>
</dbReference>
<evidence type="ECO:0000259" key="6">
    <source>
        <dbReference type="Pfam" id="PF07980"/>
    </source>
</evidence>
<evidence type="ECO:0000256" key="3">
    <source>
        <dbReference type="ARBA" id="ARBA00022729"/>
    </source>
</evidence>
<dbReference type="InterPro" id="IPR033985">
    <property type="entry name" value="SusD-like_N"/>
</dbReference>
<organism evidence="8 9">
    <name type="scientific">Butyricimonas faecihominis</name>
    <dbReference type="NCBI Taxonomy" id="1472416"/>
    <lineage>
        <taxon>Bacteria</taxon>
        <taxon>Pseudomonadati</taxon>
        <taxon>Bacteroidota</taxon>
        <taxon>Bacteroidia</taxon>
        <taxon>Bacteroidales</taxon>
        <taxon>Odoribacteraceae</taxon>
        <taxon>Butyricimonas</taxon>
    </lineage>
</organism>
<proteinExistence type="inferred from homology"/>
<feature type="domain" description="SusD-like N-terminal" evidence="7">
    <location>
        <begin position="66"/>
        <end position="212"/>
    </location>
</feature>
<evidence type="ECO:0008006" key="10">
    <source>
        <dbReference type="Google" id="ProtNLM"/>
    </source>
</evidence>
<dbReference type="SUPFAM" id="SSF48452">
    <property type="entry name" value="TPR-like"/>
    <property type="match status" value="1"/>
</dbReference>
<evidence type="ECO:0000256" key="4">
    <source>
        <dbReference type="ARBA" id="ARBA00023136"/>
    </source>
</evidence>
<dbReference type="OrthoDB" id="1109873at2"/>
<keyword evidence="5" id="KW-0998">Cell outer membrane</keyword>
<name>A0A7W6HVM9_9BACT</name>
<dbReference type="GeneID" id="93100342"/>
<comment type="similarity">
    <text evidence="2">Belongs to the SusD family.</text>
</comment>
<protein>
    <recommendedName>
        <fullName evidence="10">RagB/SusD family nutrient uptake outer membrane protein</fullName>
    </recommendedName>
</protein>
<dbReference type="InterPro" id="IPR012944">
    <property type="entry name" value="SusD_RagB_dom"/>
</dbReference>
<dbReference type="PROSITE" id="PS51257">
    <property type="entry name" value="PROKAR_LIPOPROTEIN"/>
    <property type="match status" value="1"/>
</dbReference>
<dbReference type="Proteomes" id="UP000546007">
    <property type="component" value="Unassembled WGS sequence"/>
</dbReference>
<keyword evidence="3" id="KW-0732">Signal</keyword>
<dbReference type="Pfam" id="PF07980">
    <property type="entry name" value="SusD_RagB"/>
    <property type="match status" value="1"/>
</dbReference>
<evidence type="ECO:0000313" key="9">
    <source>
        <dbReference type="Proteomes" id="UP000546007"/>
    </source>
</evidence>
<dbReference type="Gene3D" id="1.25.40.390">
    <property type="match status" value="1"/>
</dbReference>
<evidence type="ECO:0000256" key="1">
    <source>
        <dbReference type="ARBA" id="ARBA00004442"/>
    </source>
</evidence>
<evidence type="ECO:0000256" key="2">
    <source>
        <dbReference type="ARBA" id="ARBA00006275"/>
    </source>
</evidence>
<evidence type="ECO:0000259" key="7">
    <source>
        <dbReference type="Pfam" id="PF14322"/>
    </source>
</evidence>
<reference evidence="8 9" key="1">
    <citation type="submission" date="2020-08" db="EMBL/GenBank/DDBJ databases">
        <title>Genomic Encyclopedia of Type Strains, Phase IV (KMG-IV): sequencing the most valuable type-strain genomes for metagenomic binning, comparative biology and taxonomic classification.</title>
        <authorList>
            <person name="Goeker M."/>
        </authorList>
    </citation>
    <scope>NUCLEOTIDE SEQUENCE [LARGE SCALE GENOMIC DNA]</scope>
    <source>
        <strain evidence="8 9">DSM 105721</strain>
    </source>
</reference>
<comment type="caution">
    <text evidence="8">The sequence shown here is derived from an EMBL/GenBank/DDBJ whole genome shotgun (WGS) entry which is preliminary data.</text>
</comment>
<keyword evidence="9" id="KW-1185">Reference proteome</keyword>
<dbReference type="RefSeq" id="WP_124317152.1">
    <property type="nucleotide sequence ID" value="NZ_AP028155.1"/>
</dbReference>
<dbReference type="GO" id="GO:0009279">
    <property type="term" value="C:cell outer membrane"/>
    <property type="evidence" value="ECO:0007669"/>
    <property type="project" value="UniProtKB-SubCell"/>
</dbReference>
<dbReference type="Pfam" id="PF14322">
    <property type="entry name" value="SusD-like_3"/>
    <property type="match status" value="1"/>
</dbReference>
<sequence length="514" mass="59741">MKHIIILITSIWLLAGCEDLLEMEPKNSLTYGNSMTEKELEASVRGAQAIIRTYMMMHYNNGSNYVNGSYADEVEYTLSLRRNLDPQVIPGGDWGQQYNVISVANRTIYLAKHSDLDQDRKNLYLGQGYFLKAFIYYDLLKEWGECVLIKDEVEPEPVAKSPWTEIADYAIEVAQEAVDALPDFSEIKDSKGQFARYKSTPCKGAANALLAHLCAWKAGGKYFAREDQRDYDERELWLRAERACSWVIDSSIYQLASSPEEVCTEVMVGGSKESIFESVYKDQWVEMGGMWEALKFNPAKDYENWPINNLAMPSDNEWNAFNIKTTTVQEMFPDGDLRKDAYFYKFEEMAHPDSVEITHGFAYPYKWRYGYYKDDGWGKYWRNINQNKIWWRLADIILLRAECRARLGGEYVAGAIEDLNTIRRRANAKLYSSSEYGGDLRYAIFKEREKELLMEGYRYYDVIRNGYVRMELEEGFRKASDQDFIDGCFFNAIGSGAFSKNTLMRQNSYWLRYM</sequence>
<dbReference type="EMBL" id="JACIES010000003">
    <property type="protein sequence ID" value="MBB4025826.1"/>
    <property type="molecule type" value="Genomic_DNA"/>
</dbReference>
<dbReference type="AlphaFoldDB" id="A0A7W6HVM9"/>
<accession>A0A7W6HVM9</accession>
<evidence type="ECO:0000256" key="5">
    <source>
        <dbReference type="ARBA" id="ARBA00023237"/>
    </source>
</evidence>
<comment type="subcellular location">
    <subcellularLocation>
        <location evidence="1">Cell outer membrane</location>
    </subcellularLocation>
</comment>
<gene>
    <name evidence="8" type="ORF">GGR14_001610</name>
</gene>